<dbReference type="Gene3D" id="3.30.450.20">
    <property type="entry name" value="PAS domain"/>
    <property type="match status" value="1"/>
</dbReference>
<dbReference type="EMBL" id="CP030763">
    <property type="protein sequence ID" value="AXA44204.1"/>
    <property type="molecule type" value="Genomic_DNA"/>
</dbReference>
<protein>
    <recommendedName>
        <fullName evidence="3">PAS domain-containing protein</fullName>
    </recommendedName>
</protein>
<keyword evidence="1" id="KW-0614">Plasmid</keyword>
<gene>
    <name evidence="1" type="ORF">DLJ82_6233</name>
</gene>
<dbReference type="RefSeq" id="WP_204361412.1">
    <property type="nucleotide sequence ID" value="NZ_CP030763.1"/>
</dbReference>
<evidence type="ECO:0008006" key="3">
    <source>
        <dbReference type="Google" id="ProtNLM"/>
    </source>
</evidence>
<dbReference type="Proteomes" id="UP000251166">
    <property type="component" value="Plasmid unnamed3"/>
</dbReference>
<dbReference type="AlphaFoldDB" id="A0A2Z4YS62"/>
<sequence length="146" mass="16643">MQRFILRQNIELFRTRLSEPQNEHDTHYLKIMLSQALRDLAILEAASGFCAEVDPLHAEVQQRIFRDSFENSSKPHLLLDPRRGLHIVDINAAYEKATLTSAAKVVGSCLFDVFPDNPSDEDRVHEIWRKLHPPSYLGIVSIGVVP</sequence>
<accession>A0A2Z4YS62</accession>
<reference evidence="1 2" key="1">
    <citation type="submission" date="2018-07" db="EMBL/GenBank/DDBJ databases">
        <title>Rhizobium leguminosarum strain:ATCC 14479 Genome sequencing and assembly.</title>
        <authorList>
            <person name="Chakraborty R."/>
        </authorList>
    </citation>
    <scope>NUCLEOTIDE SEQUENCE [LARGE SCALE GENOMIC DNA]</scope>
    <source>
        <strain evidence="1 2">ATCC 14479</strain>
        <plasmid evidence="2">Plasmid unnamed3</plasmid>
    </source>
</reference>
<proteinExistence type="predicted"/>
<organism evidence="1 2">
    <name type="scientific">Rhizobium leguminosarum</name>
    <dbReference type="NCBI Taxonomy" id="384"/>
    <lineage>
        <taxon>Bacteria</taxon>
        <taxon>Pseudomonadati</taxon>
        <taxon>Pseudomonadota</taxon>
        <taxon>Alphaproteobacteria</taxon>
        <taxon>Hyphomicrobiales</taxon>
        <taxon>Rhizobiaceae</taxon>
        <taxon>Rhizobium/Agrobacterium group</taxon>
        <taxon>Rhizobium</taxon>
    </lineage>
</organism>
<evidence type="ECO:0000313" key="2">
    <source>
        <dbReference type="Proteomes" id="UP000251166"/>
    </source>
</evidence>
<geneLocation type="plasmid" evidence="1 2">
    <name>unnamed3</name>
</geneLocation>
<name>A0A2Z4YS62_RHILE</name>
<evidence type="ECO:0000313" key="1">
    <source>
        <dbReference type="EMBL" id="AXA44204.1"/>
    </source>
</evidence>